<evidence type="ECO:0000313" key="3">
    <source>
        <dbReference type="Proteomes" id="UP000635902"/>
    </source>
</evidence>
<gene>
    <name evidence="2" type="ORF">IRY30_04070</name>
</gene>
<dbReference type="RefSeq" id="WP_194556085.1">
    <property type="nucleotide sequence ID" value="NZ_JADKMY010000001.1"/>
</dbReference>
<dbReference type="PROSITE" id="PS51257">
    <property type="entry name" value="PROKAR_LIPOPROTEIN"/>
    <property type="match status" value="1"/>
</dbReference>
<sequence length="200" mass="21847">MRGSKSSVALAGLLTAAGLALSSCSLMPVADDEAPLPKQEARIAVPKQGFPSIDPELAREVRDSLAEKLGEEDRPTRNVDVVASKRIETLARGEADVTYGCLGEMLDLLDANAADQLRYDYSQDDEKDQVAWRNSTAAVLQGVLPNEFALTFPGEVQSCKDDSLPQNFVMVYRTSLMDREDKGQLHEIIGEDFTQRAATE</sequence>
<protein>
    <recommendedName>
        <fullName evidence="4">Lipoprotein</fullName>
    </recommendedName>
</protein>
<organism evidence="2 3">
    <name type="scientific">Corynebacterium suicordis DSM 45110</name>
    <dbReference type="NCBI Taxonomy" id="1121369"/>
    <lineage>
        <taxon>Bacteria</taxon>
        <taxon>Bacillati</taxon>
        <taxon>Actinomycetota</taxon>
        <taxon>Actinomycetes</taxon>
        <taxon>Mycobacteriales</taxon>
        <taxon>Corynebacteriaceae</taxon>
        <taxon>Corynebacterium</taxon>
    </lineage>
</organism>
<keyword evidence="1" id="KW-0732">Signal</keyword>
<feature type="chain" id="PRO_5045951582" description="Lipoprotein" evidence="1">
    <location>
        <begin position="31"/>
        <end position="200"/>
    </location>
</feature>
<dbReference type="Proteomes" id="UP000635902">
    <property type="component" value="Unassembled WGS sequence"/>
</dbReference>
<feature type="signal peptide" evidence="1">
    <location>
        <begin position="1"/>
        <end position="30"/>
    </location>
</feature>
<comment type="caution">
    <text evidence="2">The sequence shown here is derived from an EMBL/GenBank/DDBJ whole genome shotgun (WGS) entry which is preliminary data.</text>
</comment>
<keyword evidence="3" id="KW-1185">Reference proteome</keyword>
<name>A0ABR9ZJ65_9CORY</name>
<dbReference type="EMBL" id="JADKMY010000001">
    <property type="protein sequence ID" value="MBF4553259.1"/>
    <property type="molecule type" value="Genomic_DNA"/>
</dbReference>
<evidence type="ECO:0000313" key="2">
    <source>
        <dbReference type="EMBL" id="MBF4553259.1"/>
    </source>
</evidence>
<reference evidence="2 3" key="1">
    <citation type="submission" date="2020-10" db="EMBL/GenBank/DDBJ databases">
        <title>Novel species in genus Corynebacterium.</title>
        <authorList>
            <person name="Zhang G."/>
        </authorList>
    </citation>
    <scope>NUCLEOTIDE SEQUENCE [LARGE SCALE GENOMIC DNA]</scope>
    <source>
        <strain evidence="2 3">DSM 45110</strain>
    </source>
</reference>
<accession>A0ABR9ZJ65</accession>
<proteinExistence type="predicted"/>
<evidence type="ECO:0000256" key="1">
    <source>
        <dbReference type="SAM" id="SignalP"/>
    </source>
</evidence>
<evidence type="ECO:0008006" key="4">
    <source>
        <dbReference type="Google" id="ProtNLM"/>
    </source>
</evidence>